<accession>A0A0P0P0R7</accession>
<dbReference type="STRING" id="69395.AQ619_12610"/>
<dbReference type="RefSeq" id="WP_062148101.1">
    <property type="nucleotide sequence ID" value="NZ_CP013002.1"/>
</dbReference>
<keyword evidence="2" id="KW-1185">Reference proteome</keyword>
<dbReference type="AlphaFoldDB" id="A0A0P0P0R7"/>
<sequence>MRPAPDPFSAESAERPASSEIASLHESLTALRAVIGSLGSHQMGAVRLPAVLAEIGALRREAEAGVEKILTSAEAILAAPVPVPPEVQGHAIAILEACGFHDLIGQRLSKVSDLLQTLEVRLNRVATSAGVVDTPVAETETERLYREQTINGPALNGPDVTQSQIDALFG</sequence>
<dbReference type="Gene3D" id="1.10.287.500">
    <property type="entry name" value="Helix hairpin bin"/>
    <property type="match status" value="1"/>
</dbReference>
<dbReference type="KEGG" id="chq:AQ619_12610"/>
<name>A0A0P0P0R7_9CAUL</name>
<dbReference type="Proteomes" id="UP000056905">
    <property type="component" value="Chromosome"/>
</dbReference>
<dbReference type="EMBL" id="CP013002">
    <property type="protein sequence ID" value="ALL14112.1"/>
    <property type="molecule type" value="Genomic_DNA"/>
</dbReference>
<dbReference type="OrthoDB" id="5455460at2"/>
<organism evidence="1 2">
    <name type="scientific">Caulobacter henricii</name>
    <dbReference type="NCBI Taxonomy" id="69395"/>
    <lineage>
        <taxon>Bacteria</taxon>
        <taxon>Pseudomonadati</taxon>
        <taxon>Pseudomonadota</taxon>
        <taxon>Alphaproteobacteria</taxon>
        <taxon>Caulobacterales</taxon>
        <taxon>Caulobacteraceae</taxon>
        <taxon>Caulobacter</taxon>
    </lineage>
</organism>
<proteinExistence type="predicted"/>
<protein>
    <recommendedName>
        <fullName evidence="3">Chemotaxis protein CheZ</fullName>
    </recommendedName>
</protein>
<evidence type="ECO:0000313" key="2">
    <source>
        <dbReference type="Proteomes" id="UP000056905"/>
    </source>
</evidence>
<gene>
    <name evidence="1" type="ORF">AQ619_12610</name>
</gene>
<evidence type="ECO:0008006" key="3">
    <source>
        <dbReference type="Google" id="ProtNLM"/>
    </source>
</evidence>
<evidence type="ECO:0000313" key="1">
    <source>
        <dbReference type="EMBL" id="ALL14112.1"/>
    </source>
</evidence>
<reference evidence="1 2" key="1">
    <citation type="submission" date="2015-10" db="EMBL/GenBank/DDBJ databases">
        <title>Conservation of the essential genome among Caulobacter and Brevundimonas species.</title>
        <authorList>
            <person name="Scott D."/>
            <person name="Ely B."/>
        </authorList>
    </citation>
    <scope>NUCLEOTIDE SEQUENCE [LARGE SCALE GENOMIC DNA]</scope>
    <source>
        <strain evidence="1 2">CB4</strain>
    </source>
</reference>
<dbReference type="SUPFAM" id="SSF75708">
    <property type="entry name" value="Chemotaxis phosphatase CheZ"/>
    <property type="match status" value="1"/>
</dbReference>